<keyword evidence="1" id="KW-0472">Membrane</keyword>
<keyword evidence="1" id="KW-0812">Transmembrane</keyword>
<protein>
    <submittedName>
        <fullName evidence="3">Uncharacterized protein</fullName>
    </submittedName>
</protein>
<feature type="signal peptide" evidence="2">
    <location>
        <begin position="1"/>
        <end position="20"/>
    </location>
</feature>
<dbReference type="EMBL" id="CAJMWX010001052">
    <property type="protein sequence ID" value="CAE6460625.1"/>
    <property type="molecule type" value="Genomic_DNA"/>
</dbReference>
<keyword evidence="1" id="KW-1133">Transmembrane helix</keyword>
<gene>
    <name evidence="3" type="ORF">RDB_LOCUS89322</name>
</gene>
<evidence type="ECO:0000313" key="3">
    <source>
        <dbReference type="EMBL" id="CAE6460625.1"/>
    </source>
</evidence>
<feature type="transmembrane region" description="Helical" evidence="1">
    <location>
        <begin position="74"/>
        <end position="95"/>
    </location>
</feature>
<accession>A0A8H3BLC4</accession>
<evidence type="ECO:0000256" key="2">
    <source>
        <dbReference type="SAM" id="SignalP"/>
    </source>
</evidence>
<comment type="caution">
    <text evidence="3">The sequence shown here is derived from an EMBL/GenBank/DDBJ whole genome shotgun (WGS) entry which is preliminary data.</text>
</comment>
<evidence type="ECO:0000256" key="1">
    <source>
        <dbReference type="SAM" id="Phobius"/>
    </source>
</evidence>
<proteinExistence type="predicted"/>
<name>A0A8H3BLC4_9AGAM</name>
<organism evidence="3 4">
    <name type="scientific">Rhizoctonia solani</name>
    <dbReference type="NCBI Taxonomy" id="456999"/>
    <lineage>
        <taxon>Eukaryota</taxon>
        <taxon>Fungi</taxon>
        <taxon>Dikarya</taxon>
        <taxon>Basidiomycota</taxon>
        <taxon>Agaricomycotina</taxon>
        <taxon>Agaricomycetes</taxon>
        <taxon>Cantharellales</taxon>
        <taxon>Ceratobasidiaceae</taxon>
        <taxon>Rhizoctonia</taxon>
    </lineage>
</organism>
<dbReference type="Proteomes" id="UP000663888">
    <property type="component" value="Unassembled WGS sequence"/>
</dbReference>
<feature type="chain" id="PRO_5034720580" evidence="2">
    <location>
        <begin position="21"/>
        <end position="569"/>
    </location>
</feature>
<sequence length="569" mass="62718">MGASSFVSTLLTTFMIGIAAHTNAITYTPQLTNSPPSPNYQLKPSFGTIESLYTHYVLELCSIVGQFAHINYRLYVAIVIMLTAVAVVVVVVGGLTAAPELAEDNVGSYRPAPVCANMSARGKTPSIEEHTTGSMLGTAQSTPSIFDNGASGPSLVARGLQPNSLKDTVLDVNICSEVPTAIMPGFRRGHFNQVEQSPLRIDAIHLGHPEFTLDSLVASFWFTASFWPNFSEHGYITRITNSLLRSLHGQCPTLFVLVIAIDEATHDLEILRLITEASKLKQINFRSLAVEVSLAKVYDEIKRLYDEATEVPGSELLIILTGHGNSTNGMHLRGNEFINETDLYDFFDLLKLQDIHSAPIPITILFDICRVNQKPSVDPPDGITLIWSCSPGENAHAFRMRHDPKIPHSCFLLALMMSLRRPDSTCTEEAFKRSIKEHLDQLTAYLKEVYSLRHSKGRCHMCLGSDKLCEEPQQNIDWGSVKNMNGILRFAEVLLGTETAREAYRHITIDALFRGVNNLPLLNQTDQISEQGLSITEAIAAEAGCDLYNIPKYGSIGHLRGVNELVHTG</sequence>
<evidence type="ECO:0000313" key="4">
    <source>
        <dbReference type="Proteomes" id="UP000663888"/>
    </source>
</evidence>
<reference evidence="3" key="1">
    <citation type="submission" date="2021-01" db="EMBL/GenBank/DDBJ databases">
        <authorList>
            <person name="Kaushik A."/>
        </authorList>
    </citation>
    <scope>NUCLEOTIDE SEQUENCE</scope>
    <source>
        <strain evidence="3">AG4-R118</strain>
    </source>
</reference>
<keyword evidence="2" id="KW-0732">Signal</keyword>
<dbReference type="AlphaFoldDB" id="A0A8H3BLC4"/>